<reference evidence="2" key="1">
    <citation type="journal article" date="2023" name="Nat. Plants">
        <title>Single-cell RNA sequencing provides a high-resolution roadmap for understanding the multicellular compartmentation of specialized metabolism.</title>
        <authorList>
            <person name="Sun S."/>
            <person name="Shen X."/>
            <person name="Li Y."/>
            <person name="Li Y."/>
            <person name="Wang S."/>
            <person name="Li R."/>
            <person name="Zhang H."/>
            <person name="Shen G."/>
            <person name="Guo B."/>
            <person name="Wei J."/>
            <person name="Xu J."/>
            <person name="St-Pierre B."/>
            <person name="Chen S."/>
            <person name="Sun C."/>
        </authorList>
    </citation>
    <scope>NUCLEOTIDE SEQUENCE [LARGE SCALE GENOMIC DNA]</scope>
</reference>
<keyword evidence="2" id="KW-1185">Reference proteome</keyword>
<accession>A0ACB9ZU20</accession>
<evidence type="ECO:0000313" key="2">
    <source>
        <dbReference type="Proteomes" id="UP001060085"/>
    </source>
</evidence>
<dbReference type="EMBL" id="CM044708">
    <property type="protein sequence ID" value="KAI5650457.1"/>
    <property type="molecule type" value="Genomic_DNA"/>
</dbReference>
<sequence length="291" mass="33331">MIFLDPTTDSRFHPTVDGRVMDKKGLEQSYLLWMVGGGLPSPGGLTTNCKEPSKYSYVGRHWEHTSNEDFLRGKTKKSPSNYTGEESKRQEVEYIDIKTVEGFKCSNHVYHEGCNYDAHNQGENAYCGINLSCTNFIPRRQDGVGNFFPVLDPLSMHLIIAMRKIELRRRKGVGFNTRRELKGALSIKFGVGQFESLEWSQAMGNSKGKKEMYISSQGIKRGGFMKPSLLEKSSMVNKLLAARIEIDESVKMHVEREMSKEYFVDSMSDLSFEKEEIIELERKDRVKKQRD</sequence>
<organism evidence="1 2">
    <name type="scientific">Catharanthus roseus</name>
    <name type="common">Madagascar periwinkle</name>
    <name type="synonym">Vinca rosea</name>
    <dbReference type="NCBI Taxonomy" id="4058"/>
    <lineage>
        <taxon>Eukaryota</taxon>
        <taxon>Viridiplantae</taxon>
        <taxon>Streptophyta</taxon>
        <taxon>Embryophyta</taxon>
        <taxon>Tracheophyta</taxon>
        <taxon>Spermatophyta</taxon>
        <taxon>Magnoliopsida</taxon>
        <taxon>eudicotyledons</taxon>
        <taxon>Gunneridae</taxon>
        <taxon>Pentapetalae</taxon>
        <taxon>asterids</taxon>
        <taxon>lamiids</taxon>
        <taxon>Gentianales</taxon>
        <taxon>Apocynaceae</taxon>
        <taxon>Rauvolfioideae</taxon>
        <taxon>Vinceae</taxon>
        <taxon>Catharanthinae</taxon>
        <taxon>Catharanthus</taxon>
    </lineage>
</organism>
<dbReference type="Proteomes" id="UP001060085">
    <property type="component" value="Linkage Group LG08"/>
</dbReference>
<proteinExistence type="predicted"/>
<protein>
    <submittedName>
        <fullName evidence="1">Uncharacterized protein</fullName>
    </submittedName>
</protein>
<gene>
    <name evidence="1" type="ORF">M9H77_36462</name>
</gene>
<evidence type="ECO:0000313" key="1">
    <source>
        <dbReference type="EMBL" id="KAI5650457.1"/>
    </source>
</evidence>
<name>A0ACB9ZU20_CATRO</name>
<comment type="caution">
    <text evidence="1">The sequence shown here is derived from an EMBL/GenBank/DDBJ whole genome shotgun (WGS) entry which is preliminary data.</text>
</comment>